<protein>
    <submittedName>
        <fullName evidence="2">Uncharacterized protein</fullName>
    </submittedName>
</protein>
<organism evidence="2 3">
    <name type="scientific">Faecalitalea cylindroides T2-87</name>
    <dbReference type="NCBI Taxonomy" id="717960"/>
    <lineage>
        <taxon>Bacteria</taxon>
        <taxon>Bacillati</taxon>
        <taxon>Bacillota</taxon>
        <taxon>Erysipelotrichia</taxon>
        <taxon>Erysipelotrichales</taxon>
        <taxon>Erysipelotrichaceae</taxon>
        <taxon>Faecalitalea</taxon>
    </lineage>
</organism>
<accession>D4JG05</accession>
<keyword evidence="1" id="KW-1133">Transmembrane helix</keyword>
<dbReference type="Proteomes" id="UP000008801">
    <property type="component" value="Chromosome"/>
</dbReference>
<reference evidence="2 3" key="1">
    <citation type="submission" date="2010-03" db="EMBL/GenBank/DDBJ databases">
        <title>The genome sequence of Eubacterium cylindroides T2-87.</title>
        <authorList>
            <consortium name="metaHIT consortium -- http://www.metahit.eu/"/>
            <person name="Pajon A."/>
            <person name="Turner K."/>
            <person name="Parkhill J."/>
            <person name="Duncan S."/>
            <person name="Flint H."/>
        </authorList>
    </citation>
    <scope>NUCLEOTIDE SEQUENCE [LARGE SCALE GENOMIC DNA]</scope>
    <source>
        <strain evidence="2 3">T2-87</strain>
    </source>
</reference>
<evidence type="ECO:0000256" key="1">
    <source>
        <dbReference type="SAM" id="Phobius"/>
    </source>
</evidence>
<dbReference type="PANTHER" id="PTHR32024">
    <property type="entry name" value="TRK SYSTEM POTASSIUM UPTAKE PROTEIN TRKG-RELATED"/>
    <property type="match status" value="1"/>
</dbReference>
<dbReference type="KEGG" id="euc:EC1_18890"/>
<dbReference type="HOGENOM" id="CLU_2142170_0_0_9"/>
<dbReference type="AlphaFoldDB" id="D4JG05"/>
<feature type="transmembrane region" description="Helical" evidence="1">
    <location>
        <begin position="49"/>
        <end position="67"/>
    </location>
</feature>
<dbReference type="EMBL" id="FP929041">
    <property type="protein sequence ID" value="CBK89127.1"/>
    <property type="molecule type" value="Genomic_DNA"/>
</dbReference>
<keyword evidence="1" id="KW-0472">Membrane</keyword>
<keyword evidence="1" id="KW-0812">Transmembrane</keyword>
<evidence type="ECO:0000313" key="3">
    <source>
        <dbReference type="Proteomes" id="UP000008801"/>
    </source>
</evidence>
<proteinExistence type="predicted"/>
<name>D4JG05_9FIRM</name>
<sequence>MMYSLNRTLQTFNWRVIFNIIGHVLMIEGCLLLFPLIVDLIYSQHVWDAYLKTIVICLVIGFPLSRMKEKHKSYFAKDGFVAVGLSWAILSFFGGTSFLFYAGNSKFSGLFL</sequence>
<dbReference type="STRING" id="717960.EC1_18890"/>
<feature type="transmembrane region" description="Helical" evidence="1">
    <location>
        <begin position="79"/>
        <end position="102"/>
    </location>
</feature>
<feature type="transmembrane region" description="Helical" evidence="1">
    <location>
        <begin position="12"/>
        <end position="37"/>
    </location>
</feature>
<evidence type="ECO:0000313" key="2">
    <source>
        <dbReference type="EMBL" id="CBK89127.1"/>
    </source>
</evidence>
<reference evidence="2 3" key="2">
    <citation type="submission" date="2010-03" db="EMBL/GenBank/DDBJ databases">
        <authorList>
            <person name="Pajon A."/>
        </authorList>
    </citation>
    <scope>NUCLEOTIDE SEQUENCE [LARGE SCALE GENOMIC DNA]</scope>
    <source>
        <strain evidence="2 3">T2-87</strain>
    </source>
</reference>
<dbReference type="PANTHER" id="PTHR32024:SF2">
    <property type="entry name" value="TRK SYSTEM POTASSIUM UPTAKE PROTEIN TRKG-RELATED"/>
    <property type="match status" value="1"/>
</dbReference>
<gene>
    <name evidence="2" type="ORF">EC1_18890</name>
</gene>